<dbReference type="InterPro" id="IPR029026">
    <property type="entry name" value="tRNA_m1G_MTases_N"/>
</dbReference>
<evidence type="ECO:0000256" key="2">
    <source>
        <dbReference type="ARBA" id="ARBA00022603"/>
    </source>
</evidence>
<dbReference type="PANTHER" id="PTHR43191">
    <property type="entry name" value="RRNA METHYLTRANSFERASE 3"/>
    <property type="match status" value="1"/>
</dbReference>
<keyword evidence="2 5" id="KW-0489">Methyltransferase</keyword>
<dbReference type="InterPro" id="IPR051259">
    <property type="entry name" value="rRNA_Methyltransferase"/>
</dbReference>
<dbReference type="Gene3D" id="3.40.1280.10">
    <property type="match status" value="1"/>
</dbReference>
<gene>
    <name evidence="5" type="ORF">HNQ45_000169</name>
</gene>
<dbReference type="SUPFAM" id="SSF55315">
    <property type="entry name" value="L30e-like"/>
    <property type="match status" value="1"/>
</dbReference>
<keyword evidence="3" id="KW-0808">Transferase</keyword>
<evidence type="ECO:0000256" key="1">
    <source>
        <dbReference type="ARBA" id="ARBA00007228"/>
    </source>
</evidence>
<name>A0A9Q2CWB9_9STAP</name>
<comment type="caution">
    <text evidence="5">The sequence shown here is derived from an EMBL/GenBank/DDBJ whole genome shotgun (WGS) entry which is preliminary data.</text>
</comment>
<dbReference type="Pfam" id="PF22435">
    <property type="entry name" value="MRM3-like_sub_bind"/>
    <property type="match status" value="1"/>
</dbReference>
<dbReference type="AlphaFoldDB" id="A0A9Q2CWB9"/>
<protein>
    <submittedName>
        <fullName evidence="5">TrmH family RNA methyltransferase</fullName>
    </submittedName>
</protein>
<dbReference type="SUPFAM" id="SSF75217">
    <property type="entry name" value="alpha/beta knot"/>
    <property type="match status" value="1"/>
</dbReference>
<dbReference type="GO" id="GO:0008173">
    <property type="term" value="F:RNA methyltransferase activity"/>
    <property type="evidence" value="ECO:0007669"/>
    <property type="project" value="InterPro"/>
</dbReference>
<dbReference type="GO" id="GO:0005737">
    <property type="term" value="C:cytoplasm"/>
    <property type="evidence" value="ECO:0007669"/>
    <property type="project" value="UniProtKB-ARBA"/>
</dbReference>
<dbReference type="InterPro" id="IPR029028">
    <property type="entry name" value="Alpha/beta_knot_MTases"/>
</dbReference>
<comment type="similarity">
    <text evidence="1">Belongs to the class IV-like SAM-binding methyltransferase superfamily. RNA methyltransferase TrmH family.</text>
</comment>
<organism evidence="5 6">
    <name type="scientific">Nosocomiicoccus ampullae</name>
    <dbReference type="NCBI Taxonomy" id="489910"/>
    <lineage>
        <taxon>Bacteria</taxon>
        <taxon>Bacillati</taxon>
        <taxon>Bacillota</taxon>
        <taxon>Bacilli</taxon>
        <taxon>Bacillales</taxon>
        <taxon>Staphylococcaceae</taxon>
        <taxon>Nosocomiicoccus</taxon>
    </lineage>
</organism>
<dbReference type="InterPro" id="IPR053888">
    <property type="entry name" value="MRM3-like_sub_bind"/>
</dbReference>
<dbReference type="CDD" id="cd18095">
    <property type="entry name" value="SpoU-like_rRNA-MTase"/>
    <property type="match status" value="1"/>
</dbReference>
<proteinExistence type="inferred from homology"/>
<evidence type="ECO:0000313" key="5">
    <source>
        <dbReference type="EMBL" id="MBB5175311.1"/>
    </source>
</evidence>
<reference evidence="5 6" key="1">
    <citation type="submission" date="2020-08" db="EMBL/GenBank/DDBJ databases">
        <title>Genomic Encyclopedia of Type Strains, Phase IV (KMG-IV): sequencing the most valuable type-strain genomes for metagenomic binning, comparative biology and taxonomic classification.</title>
        <authorList>
            <person name="Goeker M."/>
        </authorList>
    </citation>
    <scope>NUCLEOTIDE SEQUENCE [LARGE SCALE GENOMIC DNA]</scope>
    <source>
        <strain evidence="5 6">DSM 19163</strain>
    </source>
</reference>
<dbReference type="Pfam" id="PF00588">
    <property type="entry name" value="SpoU_methylase"/>
    <property type="match status" value="1"/>
</dbReference>
<dbReference type="InterPro" id="IPR013123">
    <property type="entry name" value="SpoU_subst-bd"/>
</dbReference>
<dbReference type="SMART" id="SM00967">
    <property type="entry name" value="SpoU_sub_bind"/>
    <property type="match status" value="1"/>
</dbReference>
<evidence type="ECO:0000313" key="6">
    <source>
        <dbReference type="Proteomes" id="UP000579136"/>
    </source>
</evidence>
<dbReference type="PANTHER" id="PTHR43191:SF2">
    <property type="entry name" value="RRNA METHYLTRANSFERASE 3, MITOCHONDRIAL"/>
    <property type="match status" value="1"/>
</dbReference>
<dbReference type="InterPro" id="IPR029064">
    <property type="entry name" value="Ribosomal_eL30-like_sf"/>
</dbReference>
<dbReference type="Gene3D" id="3.30.1330.30">
    <property type="match status" value="1"/>
</dbReference>
<dbReference type="GO" id="GO:0032259">
    <property type="term" value="P:methylation"/>
    <property type="evidence" value="ECO:0007669"/>
    <property type="project" value="UniProtKB-KW"/>
</dbReference>
<accession>A0A9Q2CWB9</accession>
<dbReference type="EMBL" id="JACHHF010000001">
    <property type="protein sequence ID" value="MBB5175311.1"/>
    <property type="molecule type" value="Genomic_DNA"/>
</dbReference>
<dbReference type="InterPro" id="IPR001537">
    <property type="entry name" value="SpoU_MeTrfase"/>
</dbReference>
<dbReference type="Proteomes" id="UP000579136">
    <property type="component" value="Unassembled WGS sequence"/>
</dbReference>
<evidence type="ECO:0000259" key="4">
    <source>
        <dbReference type="SMART" id="SM00967"/>
    </source>
</evidence>
<sequence length="238" mass="26107">MVITSKDNKRIKAVRKLLTKKGRLKANQFLIEGEHLIEEALKWNANILELFVLENSEFNFDLKTTVVTKNVMKSLSTLVTPPGIIAVVEMNTQTVDSNRILALDGVQDPGNLGTLIRTADAFNFKRILIGKDTVDPYSDKVLRSSQGSHFHVSIEDTDLIGAINNFDGIVLTTDLQGEPLNKNKITGPIMIVLGNEGQGVSDDVLSHANYKVKIDMPGHAESLNVSVAGGILMHQYSL</sequence>
<dbReference type="GO" id="GO:0003723">
    <property type="term" value="F:RNA binding"/>
    <property type="evidence" value="ECO:0007669"/>
    <property type="project" value="InterPro"/>
</dbReference>
<evidence type="ECO:0000256" key="3">
    <source>
        <dbReference type="ARBA" id="ARBA00022679"/>
    </source>
</evidence>
<keyword evidence="6" id="KW-1185">Reference proteome</keyword>
<dbReference type="RefSeq" id="WP_183672743.1">
    <property type="nucleotide sequence ID" value="NZ_CBCRYX010000003.1"/>
</dbReference>
<dbReference type="GO" id="GO:0006396">
    <property type="term" value="P:RNA processing"/>
    <property type="evidence" value="ECO:0007669"/>
    <property type="project" value="InterPro"/>
</dbReference>
<feature type="domain" description="RNA 2-O ribose methyltransferase substrate binding" evidence="4">
    <location>
        <begin position="30"/>
        <end position="94"/>
    </location>
</feature>